<dbReference type="AlphaFoldDB" id="A0AAN6UJ62"/>
<organism evidence="1 2">
    <name type="scientific">Trichocladium antarcticum</name>
    <dbReference type="NCBI Taxonomy" id="1450529"/>
    <lineage>
        <taxon>Eukaryota</taxon>
        <taxon>Fungi</taxon>
        <taxon>Dikarya</taxon>
        <taxon>Ascomycota</taxon>
        <taxon>Pezizomycotina</taxon>
        <taxon>Sordariomycetes</taxon>
        <taxon>Sordariomycetidae</taxon>
        <taxon>Sordariales</taxon>
        <taxon>Chaetomiaceae</taxon>
        <taxon>Trichocladium</taxon>
    </lineage>
</organism>
<name>A0AAN6UJ62_9PEZI</name>
<keyword evidence="2" id="KW-1185">Reference proteome</keyword>
<reference evidence="1" key="1">
    <citation type="journal article" date="2023" name="Mol. Phylogenet. Evol.">
        <title>Genome-scale phylogeny and comparative genomics of the fungal order Sordariales.</title>
        <authorList>
            <person name="Hensen N."/>
            <person name="Bonometti L."/>
            <person name="Westerberg I."/>
            <person name="Brannstrom I.O."/>
            <person name="Guillou S."/>
            <person name="Cros-Aarteil S."/>
            <person name="Calhoun S."/>
            <person name="Haridas S."/>
            <person name="Kuo A."/>
            <person name="Mondo S."/>
            <person name="Pangilinan J."/>
            <person name="Riley R."/>
            <person name="LaButti K."/>
            <person name="Andreopoulos B."/>
            <person name="Lipzen A."/>
            <person name="Chen C."/>
            <person name="Yan M."/>
            <person name="Daum C."/>
            <person name="Ng V."/>
            <person name="Clum A."/>
            <person name="Steindorff A."/>
            <person name="Ohm R.A."/>
            <person name="Martin F."/>
            <person name="Silar P."/>
            <person name="Natvig D.O."/>
            <person name="Lalanne C."/>
            <person name="Gautier V."/>
            <person name="Ament-Velasquez S.L."/>
            <person name="Kruys A."/>
            <person name="Hutchinson M.I."/>
            <person name="Powell A.J."/>
            <person name="Barry K."/>
            <person name="Miller A.N."/>
            <person name="Grigoriev I.V."/>
            <person name="Debuchy R."/>
            <person name="Gladieux P."/>
            <person name="Hiltunen Thoren M."/>
            <person name="Johannesson H."/>
        </authorList>
    </citation>
    <scope>NUCLEOTIDE SEQUENCE</scope>
    <source>
        <strain evidence="1">CBS 123565</strain>
    </source>
</reference>
<evidence type="ECO:0000313" key="1">
    <source>
        <dbReference type="EMBL" id="KAK4133997.1"/>
    </source>
</evidence>
<comment type="caution">
    <text evidence="1">The sequence shown here is derived from an EMBL/GenBank/DDBJ whole genome shotgun (WGS) entry which is preliminary data.</text>
</comment>
<dbReference type="Proteomes" id="UP001304895">
    <property type="component" value="Unassembled WGS sequence"/>
</dbReference>
<proteinExistence type="predicted"/>
<sequence length="177" mass="20399">MGDDTVSPVTMDEAWLVVRHRLLLERIFIADRIDNLLDAAREHGALLTLVGSCLGDYWDNKQPESTHVTLLSQDWTGDLQAFAPISLVLDCLQEHDYDKESCEATIKSSDIVVNLWEWATRDGATVKRNVVHTMLQQESDLYHTCVLYLDKDSMPEDDVPWWSLRQYTIRPPTGYYR</sequence>
<accession>A0AAN6UJ62</accession>
<gene>
    <name evidence="1" type="ORF">BT67DRAFT_456431</name>
</gene>
<protein>
    <submittedName>
        <fullName evidence="1">Uncharacterized protein</fullName>
    </submittedName>
</protein>
<reference evidence="1" key="2">
    <citation type="submission" date="2023-05" db="EMBL/GenBank/DDBJ databases">
        <authorList>
            <consortium name="Lawrence Berkeley National Laboratory"/>
            <person name="Steindorff A."/>
            <person name="Hensen N."/>
            <person name="Bonometti L."/>
            <person name="Westerberg I."/>
            <person name="Brannstrom I.O."/>
            <person name="Guillou S."/>
            <person name="Cros-Aarteil S."/>
            <person name="Calhoun S."/>
            <person name="Haridas S."/>
            <person name="Kuo A."/>
            <person name="Mondo S."/>
            <person name="Pangilinan J."/>
            <person name="Riley R."/>
            <person name="Labutti K."/>
            <person name="Andreopoulos B."/>
            <person name="Lipzen A."/>
            <person name="Chen C."/>
            <person name="Yanf M."/>
            <person name="Daum C."/>
            <person name="Ng V."/>
            <person name="Clum A."/>
            <person name="Ohm R."/>
            <person name="Martin F."/>
            <person name="Silar P."/>
            <person name="Natvig D."/>
            <person name="Lalanne C."/>
            <person name="Gautier V."/>
            <person name="Ament-Velasquez S.L."/>
            <person name="Kruys A."/>
            <person name="Hutchinson M.I."/>
            <person name="Powell A.J."/>
            <person name="Barry K."/>
            <person name="Miller A.N."/>
            <person name="Grigoriev I.V."/>
            <person name="Debuchy R."/>
            <person name="Gladieux P."/>
            <person name="Thoren M.H."/>
            <person name="Johannesson H."/>
        </authorList>
    </citation>
    <scope>NUCLEOTIDE SEQUENCE</scope>
    <source>
        <strain evidence="1">CBS 123565</strain>
    </source>
</reference>
<evidence type="ECO:0000313" key="2">
    <source>
        <dbReference type="Proteomes" id="UP001304895"/>
    </source>
</evidence>
<dbReference type="EMBL" id="MU853410">
    <property type="protein sequence ID" value="KAK4133997.1"/>
    <property type="molecule type" value="Genomic_DNA"/>
</dbReference>